<accession>F8P9F1</accession>
<feature type="region of interest" description="Disordered" evidence="1">
    <location>
        <begin position="156"/>
        <end position="259"/>
    </location>
</feature>
<dbReference type="GeneID" id="18821055"/>
<proteinExistence type="predicted"/>
<feature type="non-terminal residue" evidence="2">
    <location>
        <position position="259"/>
    </location>
</feature>
<reference evidence="2" key="1">
    <citation type="submission" date="2011-04" db="EMBL/GenBank/DDBJ databases">
        <title>Evolution of plant cell wall degrading machinery underlies the functional diversity of forest fungi.</title>
        <authorList>
            <consortium name="US DOE Joint Genome Institute (JGI-PGF)"/>
            <person name="Eastwood D.C."/>
            <person name="Floudas D."/>
            <person name="Binder M."/>
            <person name="Majcherczyk A."/>
            <person name="Schneider P."/>
            <person name="Aerts A."/>
            <person name="Asiegbu F.O."/>
            <person name="Baker S.E."/>
            <person name="Barry K."/>
            <person name="Bendiksby M."/>
            <person name="Blumentritt M."/>
            <person name="Coutinho P.M."/>
            <person name="Cullen D."/>
            <person name="Cullen D."/>
            <person name="Gathman A."/>
            <person name="Goodell B."/>
            <person name="Henrissat B."/>
            <person name="Ihrmark K."/>
            <person name="Kauserud H."/>
            <person name="Kohler A."/>
            <person name="LaButti K."/>
            <person name="Lapidus A."/>
            <person name="Lavin J.L."/>
            <person name="Lee Y.-H."/>
            <person name="Lindquist E."/>
            <person name="Lilly W."/>
            <person name="Lucas S."/>
            <person name="Morin E."/>
            <person name="Murat C."/>
            <person name="Oguiza J.A."/>
            <person name="Park J."/>
            <person name="Pisabarro A.G."/>
            <person name="Riley R."/>
            <person name="Rosling A."/>
            <person name="Salamov A."/>
            <person name="Schmidt O."/>
            <person name="Schmutz J."/>
            <person name="Skrede I."/>
            <person name="Stenlid J."/>
            <person name="Wiebenga A."/>
            <person name="Xie X."/>
            <person name="Kues U."/>
            <person name="Hibbett D.S."/>
            <person name="Hoffmeister D."/>
            <person name="Hogberg N."/>
            <person name="Martin F."/>
            <person name="Grigoriev I.V."/>
            <person name="Watkinson S.C."/>
        </authorList>
    </citation>
    <scope>NUCLEOTIDE SEQUENCE</scope>
    <source>
        <strain evidence="2">S7.9</strain>
    </source>
</reference>
<dbReference type="AlphaFoldDB" id="F8P9F1"/>
<gene>
    <name evidence="2" type="ORF">SERLADRAFT_477702</name>
</gene>
<evidence type="ECO:0000256" key="1">
    <source>
        <dbReference type="SAM" id="MobiDB-lite"/>
    </source>
</evidence>
<feature type="compositionally biased region" description="Basic residues" evidence="1">
    <location>
        <begin position="231"/>
        <end position="245"/>
    </location>
</feature>
<dbReference type="Proteomes" id="UP000008064">
    <property type="component" value="Unassembled WGS sequence"/>
</dbReference>
<dbReference type="OrthoDB" id="3061923at2759"/>
<dbReference type="RefSeq" id="XP_007323025.1">
    <property type="nucleotide sequence ID" value="XM_007322963.1"/>
</dbReference>
<feature type="compositionally biased region" description="Basic and acidic residues" evidence="1">
    <location>
        <begin position="1"/>
        <end position="20"/>
    </location>
</feature>
<dbReference type="KEGG" id="sla:SERLADRAFT_477702"/>
<dbReference type="EMBL" id="GL945441">
    <property type="protein sequence ID" value="EGO20280.1"/>
    <property type="molecule type" value="Genomic_DNA"/>
</dbReference>
<organism>
    <name type="scientific">Serpula lacrymans var. lacrymans (strain S7.9)</name>
    <name type="common">Dry rot fungus</name>
    <dbReference type="NCBI Taxonomy" id="578457"/>
    <lineage>
        <taxon>Eukaryota</taxon>
        <taxon>Fungi</taxon>
        <taxon>Dikarya</taxon>
        <taxon>Basidiomycota</taxon>
        <taxon>Agaricomycotina</taxon>
        <taxon>Agaricomycetes</taxon>
        <taxon>Agaricomycetidae</taxon>
        <taxon>Boletales</taxon>
        <taxon>Coniophorineae</taxon>
        <taxon>Serpulaceae</taxon>
        <taxon>Serpula</taxon>
    </lineage>
</organism>
<feature type="compositionally biased region" description="Polar residues" evidence="1">
    <location>
        <begin position="205"/>
        <end position="223"/>
    </location>
</feature>
<dbReference type="HOGENOM" id="CLU_1075887_0_0_1"/>
<evidence type="ECO:0008006" key="3">
    <source>
        <dbReference type="Google" id="ProtNLM"/>
    </source>
</evidence>
<sequence length="259" mass="28453">MTPPGHEDNFDEVDKKKTEQGSDGWTSTLKTNFLNALGVMGKSNSSGTDEDDKFTPVPRRTNSRGGNQPRWNRDFGTHPITRGHSTSSGVSRLYTLEETGEGMGRVHIRGLDPYNADYASPKPSRSTLGLSTLDGRQSIYPGIDNVVTRESQAPLLSQEVPTASARPRRWTAKRINERPDALSRMSTGSIYSAESVGPNPYNRRAASNPSGLQSFTPKTTPHSGGQDPAQRKVRSKRRERVHGRPKLMERASSSTSSIM</sequence>
<feature type="region of interest" description="Disordered" evidence="1">
    <location>
        <begin position="1"/>
        <end position="27"/>
    </location>
</feature>
<evidence type="ECO:0000313" key="2">
    <source>
        <dbReference type="EMBL" id="EGO20280.1"/>
    </source>
</evidence>
<protein>
    <recommendedName>
        <fullName evidence="3">Pal1-domain-containing protein</fullName>
    </recommendedName>
</protein>
<feature type="region of interest" description="Disordered" evidence="1">
    <location>
        <begin position="39"/>
        <end position="88"/>
    </location>
</feature>
<name>F8P9F1_SERL9</name>